<name>A0A7E4ZXC7_PANRE</name>
<dbReference type="InterPro" id="IPR042269">
    <property type="entry name" value="Ser_carbopepase_S28_SKS"/>
</dbReference>
<keyword evidence="3 6" id="KW-0732">Signal</keyword>
<dbReference type="GO" id="GO:0006508">
    <property type="term" value="P:proteolysis"/>
    <property type="evidence" value="ECO:0007669"/>
    <property type="project" value="UniProtKB-KW"/>
</dbReference>
<keyword evidence="4" id="KW-0378">Hydrolase</keyword>
<evidence type="ECO:0000256" key="6">
    <source>
        <dbReference type="SAM" id="SignalP"/>
    </source>
</evidence>
<reference evidence="7" key="1">
    <citation type="journal article" date="2013" name="Genetics">
        <title>The draft genome and transcriptome of Panagrellus redivivus are shaped by the harsh demands of a free-living lifestyle.</title>
        <authorList>
            <person name="Srinivasan J."/>
            <person name="Dillman A.R."/>
            <person name="Macchietto M.G."/>
            <person name="Heikkinen L."/>
            <person name="Lakso M."/>
            <person name="Fracchia K.M."/>
            <person name="Antoshechkin I."/>
            <person name="Mortazavi A."/>
            <person name="Wong G."/>
            <person name="Sternberg P.W."/>
        </authorList>
    </citation>
    <scope>NUCLEOTIDE SEQUENCE [LARGE SCALE GENOMIC DNA]</scope>
    <source>
        <strain evidence="7">MT8872</strain>
    </source>
</reference>
<evidence type="ECO:0000256" key="1">
    <source>
        <dbReference type="ARBA" id="ARBA00011079"/>
    </source>
</evidence>
<feature type="chain" id="PRO_5028846726" evidence="6">
    <location>
        <begin position="19"/>
        <end position="498"/>
    </location>
</feature>
<evidence type="ECO:0000256" key="2">
    <source>
        <dbReference type="ARBA" id="ARBA00022670"/>
    </source>
</evidence>
<accession>A0A7E4ZXC7</accession>
<dbReference type="PANTHER" id="PTHR11010">
    <property type="entry name" value="PROTEASE S28 PRO-X CARBOXYPEPTIDASE-RELATED"/>
    <property type="match status" value="1"/>
</dbReference>
<organism evidence="7 8">
    <name type="scientific">Panagrellus redivivus</name>
    <name type="common">Microworm</name>
    <dbReference type="NCBI Taxonomy" id="6233"/>
    <lineage>
        <taxon>Eukaryota</taxon>
        <taxon>Metazoa</taxon>
        <taxon>Ecdysozoa</taxon>
        <taxon>Nematoda</taxon>
        <taxon>Chromadorea</taxon>
        <taxon>Rhabditida</taxon>
        <taxon>Tylenchina</taxon>
        <taxon>Panagrolaimomorpha</taxon>
        <taxon>Panagrolaimoidea</taxon>
        <taxon>Panagrolaimidae</taxon>
        <taxon>Panagrellus</taxon>
    </lineage>
</organism>
<dbReference type="GO" id="GO:0070008">
    <property type="term" value="F:serine-type exopeptidase activity"/>
    <property type="evidence" value="ECO:0007669"/>
    <property type="project" value="InterPro"/>
</dbReference>
<dbReference type="Pfam" id="PF05577">
    <property type="entry name" value="Peptidase_S28"/>
    <property type="match status" value="1"/>
</dbReference>
<comment type="similarity">
    <text evidence="1">Belongs to the peptidase S28 family.</text>
</comment>
<dbReference type="WBParaSite" id="Pan_g23331.t1">
    <property type="protein sequence ID" value="Pan_g23331.t1"/>
    <property type="gene ID" value="Pan_g23331"/>
</dbReference>
<evidence type="ECO:0000256" key="5">
    <source>
        <dbReference type="ARBA" id="ARBA00023180"/>
    </source>
</evidence>
<evidence type="ECO:0000256" key="3">
    <source>
        <dbReference type="ARBA" id="ARBA00022729"/>
    </source>
</evidence>
<reference evidence="8" key="2">
    <citation type="submission" date="2020-10" db="UniProtKB">
        <authorList>
            <consortium name="WormBaseParasite"/>
        </authorList>
    </citation>
    <scope>IDENTIFICATION</scope>
</reference>
<keyword evidence="7" id="KW-1185">Reference proteome</keyword>
<dbReference type="SUPFAM" id="SSF53474">
    <property type="entry name" value="alpha/beta-Hydrolases"/>
    <property type="match status" value="1"/>
</dbReference>
<proteinExistence type="inferred from homology"/>
<evidence type="ECO:0000256" key="4">
    <source>
        <dbReference type="ARBA" id="ARBA00022801"/>
    </source>
</evidence>
<sequence length="498" mass="54784">MRLPTVLFLCFTVIITAARSNEKPFQLSRAHLLYGQSYYGLALADSDLTPNYFTQKVDHFDDSNSKTFSQRYYFNDQWYKSGGPSFLFVGGESEANPNLIQNEALPWIVIAKQANARVFLLEHRFYGASQPTGDLEVASLKFLTSQQALPDINDFILGINANLSLTSPLWITFGGSYAGSLSAWARLKYPDTVFAAVASSATVKAVVDFSQSLDVVYSALHAYNPKCADSLSSGFGRLNELVKTPAGRDELTANFSLCRNLENDDSDIINYFYGAMISNYMTTVQYSHVNIPSYNDTLTIENLCANQLKGDVNGYGGIISVTDWLLKYYGETCVDINFDSYISYIKAGTAGTFGGNFKAWFWQSCNEFGDFKSTNSNATNSIFTRPDVPVDYFIKQCVTIFGDVFSNATVYANIDKTNACYAGQNFNASRVVSSNGSNDPWHVLSILQANNAELYPITVAGAGHLADTYPPGANDPVALDTVRGKIRNHVLQWTSAGG</sequence>
<dbReference type="GO" id="GO:0008239">
    <property type="term" value="F:dipeptidyl-peptidase activity"/>
    <property type="evidence" value="ECO:0007669"/>
    <property type="project" value="TreeGrafter"/>
</dbReference>
<dbReference type="PANTHER" id="PTHR11010:SF117">
    <property type="entry name" value="SERINE PROTEASE 16"/>
    <property type="match status" value="1"/>
</dbReference>
<dbReference type="Gene3D" id="3.40.50.1820">
    <property type="entry name" value="alpha/beta hydrolase"/>
    <property type="match status" value="1"/>
</dbReference>
<dbReference type="InterPro" id="IPR029058">
    <property type="entry name" value="AB_hydrolase_fold"/>
</dbReference>
<dbReference type="Gene3D" id="1.20.120.980">
    <property type="entry name" value="Serine carboxypeptidase S28, SKS domain"/>
    <property type="match status" value="1"/>
</dbReference>
<feature type="signal peptide" evidence="6">
    <location>
        <begin position="1"/>
        <end position="18"/>
    </location>
</feature>
<dbReference type="InterPro" id="IPR008758">
    <property type="entry name" value="Peptidase_S28"/>
</dbReference>
<protein>
    <submittedName>
        <fullName evidence="8">Peptidase S28</fullName>
    </submittedName>
</protein>
<evidence type="ECO:0000313" key="8">
    <source>
        <dbReference type="WBParaSite" id="Pan_g23331.t1"/>
    </source>
</evidence>
<keyword evidence="2" id="KW-0645">Protease</keyword>
<keyword evidence="5" id="KW-0325">Glycoprotein</keyword>
<dbReference type="Proteomes" id="UP000492821">
    <property type="component" value="Unassembled WGS sequence"/>
</dbReference>
<dbReference type="AlphaFoldDB" id="A0A7E4ZXC7"/>
<evidence type="ECO:0000313" key="7">
    <source>
        <dbReference type="Proteomes" id="UP000492821"/>
    </source>
</evidence>